<name>A0A9K3LY09_9STRA</name>
<dbReference type="InterPro" id="IPR050532">
    <property type="entry name" value="Globin-like_OT"/>
</dbReference>
<reference evidence="8" key="1">
    <citation type="journal article" date="2021" name="Sci. Rep.">
        <title>Diploid genomic architecture of Nitzschia inconspicua, an elite biomass production diatom.</title>
        <authorList>
            <person name="Oliver A."/>
            <person name="Podell S."/>
            <person name="Pinowska A."/>
            <person name="Traller J.C."/>
            <person name="Smith S.R."/>
            <person name="McClure R."/>
            <person name="Beliaev A."/>
            <person name="Bohutskyi P."/>
            <person name="Hill E.A."/>
            <person name="Rabines A."/>
            <person name="Zheng H."/>
            <person name="Allen L.Z."/>
            <person name="Kuo A."/>
            <person name="Grigoriev I.V."/>
            <person name="Allen A.E."/>
            <person name="Hazlebeck D."/>
            <person name="Allen E.E."/>
        </authorList>
    </citation>
    <scope>NUCLEOTIDE SEQUENCE</scope>
    <source>
        <strain evidence="8">Hildebrandi</strain>
    </source>
</reference>
<organism evidence="8 9">
    <name type="scientific">Nitzschia inconspicua</name>
    <dbReference type="NCBI Taxonomy" id="303405"/>
    <lineage>
        <taxon>Eukaryota</taxon>
        <taxon>Sar</taxon>
        <taxon>Stramenopiles</taxon>
        <taxon>Ochrophyta</taxon>
        <taxon>Bacillariophyta</taxon>
        <taxon>Bacillariophyceae</taxon>
        <taxon>Bacillariophycidae</taxon>
        <taxon>Bacillariales</taxon>
        <taxon>Bacillariaceae</taxon>
        <taxon>Nitzschia</taxon>
    </lineage>
</organism>
<dbReference type="Pfam" id="PF00042">
    <property type="entry name" value="Globin"/>
    <property type="match status" value="2"/>
</dbReference>
<evidence type="ECO:0000256" key="3">
    <source>
        <dbReference type="ARBA" id="ARBA00022621"/>
    </source>
</evidence>
<dbReference type="Proteomes" id="UP000693970">
    <property type="component" value="Unassembled WGS sequence"/>
</dbReference>
<dbReference type="EMBL" id="JAGRRH010000006">
    <property type="protein sequence ID" value="KAG7369156.1"/>
    <property type="molecule type" value="Genomic_DNA"/>
</dbReference>
<keyword evidence="3 6" id="KW-0561">Oxygen transport</keyword>
<evidence type="ECO:0000259" key="7">
    <source>
        <dbReference type="PROSITE" id="PS01033"/>
    </source>
</evidence>
<dbReference type="PANTHER" id="PTHR46458:SF1">
    <property type="entry name" value="GEO09476P1"/>
    <property type="match status" value="1"/>
</dbReference>
<sequence length="320" mass="35365">MSLVVSSWEKIKAIDSYYEIAGEMLFKRLFEINPDVAAYFKFTDGYETTDEALYKQEVFKKHATGVILTVTAAVSLLEKGDMDTLVGVLKDLGARHLSLGLKLGKSHYDLVGQALLDTLAKVLGDEFNSDVKEAWVGVYEIITEKMMEGAAQFEEISPEQDESGSTSLVVNSWSKVKAIENYDQVAGEMLFKRLFEINPDSSRYFKFTDGFETTDEALYKQQVFKNHASGVVLTVSAAVDILEKGDIEKLTTVLKGLGATHLSLGLDLEKAHYDLVGQALLDTLEKALGDDFTAETKAAWSGVYAIITEKMMEGAAEFKN</sequence>
<dbReference type="GO" id="GO:0046872">
    <property type="term" value="F:metal ion binding"/>
    <property type="evidence" value="ECO:0007669"/>
    <property type="project" value="UniProtKB-KW"/>
</dbReference>
<evidence type="ECO:0000313" key="8">
    <source>
        <dbReference type="EMBL" id="KAG7369156.1"/>
    </source>
</evidence>
<evidence type="ECO:0000256" key="5">
    <source>
        <dbReference type="ARBA" id="ARBA00023004"/>
    </source>
</evidence>
<dbReference type="GO" id="GO:0020037">
    <property type="term" value="F:heme binding"/>
    <property type="evidence" value="ECO:0007669"/>
    <property type="project" value="InterPro"/>
</dbReference>
<dbReference type="PROSITE" id="PS01033">
    <property type="entry name" value="GLOBIN"/>
    <property type="match status" value="2"/>
</dbReference>
<evidence type="ECO:0000256" key="4">
    <source>
        <dbReference type="ARBA" id="ARBA00022723"/>
    </source>
</evidence>
<evidence type="ECO:0000256" key="2">
    <source>
        <dbReference type="ARBA" id="ARBA00022617"/>
    </source>
</evidence>
<keyword evidence="4" id="KW-0479">Metal-binding</keyword>
<keyword evidence="9" id="KW-1185">Reference proteome</keyword>
<dbReference type="InterPro" id="IPR000971">
    <property type="entry name" value="Globin"/>
</dbReference>
<comment type="caution">
    <text evidence="8">The sequence shown here is derived from an EMBL/GenBank/DDBJ whole genome shotgun (WGS) entry which is preliminary data.</text>
</comment>
<keyword evidence="5" id="KW-0408">Iron</keyword>
<keyword evidence="2 6" id="KW-0349">Heme</keyword>
<dbReference type="AlphaFoldDB" id="A0A9K3LY09"/>
<evidence type="ECO:0000256" key="1">
    <source>
        <dbReference type="ARBA" id="ARBA00022448"/>
    </source>
</evidence>
<dbReference type="OrthoDB" id="38777at2759"/>
<dbReference type="PANTHER" id="PTHR46458">
    <property type="entry name" value="BLR2807 PROTEIN"/>
    <property type="match status" value="1"/>
</dbReference>
<feature type="domain" description="Globin" evidence="7">
    <location>
        <begin position="1"/>
        <end position="151"/>
    </location>
</feature>
<gene>
    <name evidence="8" type="ORF">IV203_031899</name>
</gene>
<accession>A0A9K3LY09</accession>
<proteinExistence type="inferred from homology"/>
<comment type="similarity">
    <text evidence="6">Belongs to the globin family.</text>
</comment>
<dbReference type="GO" id="GO:0005344">
    <property type="term" value="F:oxygen carrier activity"/>
    <property type="evidence" value="ECO:0007669"/>
    <property type="project" value="UniProtKB-KW"/>
</dbReference>
<feature type="domain" description="Globin" evidence="7">
    <location>
        <begin position="155"/>
        <end position="316"/>
    </location>
</feature>
<evidence type="ECO:0000256" key="6">
    <source>
        <dbReference type="RuleBase" id="RU000356"/>
    </source>
</evidence>
<keyword evidence="1 6" id="KW-0813">Transport</keyword>
<evidence type="ECO:0000313" key="9">
    <source>
        <dbReference type="Proteomes" id="UP000693970"/>
    </source>
</evidence>
<protein>
    <submittedName>
        <fullName evidence="8">Globin-like protein</fullName>
    </submittedName>
</protein>
<reference evidence="8" key="2">
    <citation type="submission" date="2021-04" db="EMBL/GenBank/DDBJ databases">
        <authorList>
            <person name="Podell S."/>
        </authorList>
    </citation>
    <scope>NUCLEOTIDE SEQUENCE</scope>
    <source>
        <strain evidence="8">Hildebrandi</strain>
    </source>
</reference>